<feature type="compositionally biased region" description="Gly residues" evidence="2">
    <location>
        <begin position="1884"/>
        <end position="1918"/>
    </location>
</feature>
<keyword evidence="5" id="KW-1185">Reference proteome</keyword>
<dbReference type="InterPro" id="IPR013087">
    <property type="entry name" value="Znf_C2H2_type"/>
</dbReference>
<dbReference type="OrthoDB" id="4850289at2759"/>
<evidence type="ECO:0000313" key="5">
    <source>
        <dbReference type="Proteomes" id="UP000178912"/>
    </source>
</evidence>
<gene>
    <name evidence="4" type="ORF">RAG0_11011</name>
</gene>
<feature type="coiled-coil region" evidence="1">
    <location>
        <begin position="1602"/>
        <end position="1629"/>
    </location>
</feature>
<dbReference type="SMART" id="SM00355">
    <property type="entry name" value="ZnF_C2H2"/>
    <property type="match status" value="3"/>
</dbReference>
<feature type="region of interest" description="Disordered" evidence="2">
    <location>
        <begin position="1870"/>
        <end position="2104"/>
    </location>
</feature>
<reference evidence="5" key="1">
    <citation type="submission" date="2016-03" db="EMBL/GenBank/DDBJ databases">
        <authorList>
            <person name="Guldener U."/>
        </authorList>
    </citation>
    <scope>NUCLEOTIDE SEQUENCE [LARGE SCALE GENOMIC DNA]</scope>
    <source>
        <strain evidence="5">04CH-RAC-A.6.1</strain>
    </source>
</reference>
<dbReference type="Proteomes" id="UP000178912">
    <property type="component" value="Unassembled WGS sequence"/>
</dbReference>
<feature type="domain" description="C2H2-type" evidence="3">
    <location>
        <begin position="1661"/>
        <end position="1685"/>
    </location>
</feature>
<dbReference type="EMBL" id="FJUX01000069">
    <property type="protein sequence ID" value="CZT04584.1"/>
    <property type="molecule type" value="Genomic_DNA"/>
</dbReference>
<protein>
    <recommendedName>
        <fullName evidence="3">C2H2-type domain-containing protein</fullName>
    </recommendedName>
</protein>
<name>A0A1E1L297_9HELO</name>
<feature type="compositionally biased region" description="Acidic residues" evidence="2">
    <location>
        <begin position="279"/>
        <end position="295"/>
    </location>
</feature>
<proteinExistence type="predicted"/>
<evidence type="ECO:0000313" key="4">
    <source>
        <dbReference type="EMBL" id="CZT04584.1"/>
    </source>
</evidence>
<evidence type="ECO:0000256" key="1">
    <source>
        <dbReference type="SAM" id="Coils"/>
    </source>
</evidence>
<feature type="region of interest" description="Disordered" evidence="2">
    <location>
        <begin position="1"/>
        <end position="71"/>
    </location>
</feature>
<feature type="compositionally biased region" description="Basic residues" evidence="2">
    <location>
        <begin position="1942"/>
        <end position="1951"/>
    </location>
</feature>
<feature type="region of interest" description="Disordered" evidence="2">
    <location>
        <begin position="266"/>
        <end position="305"/>
    </location>
</feature>
<feature type="compositionally biased region" description="Acidic residues" evidence="2">
    <location>
        <begin position="2072"/>
        <end position="2092"/>
    </location>
</feature>
<keyword evidence="1" id="KW-0175">Coiled coil</keyword>
<feature type="compositionally biased region" description="Basic and acidic residues" evidence="2">
    <location>
        <begin position="1"/>
        <end position="15"/>
    </location>
</feature>
<accession>A0A1E1L297</accession>
<feature type="domain" description="C2H2-type" evidence="3">
    <location>
        <begin position="1427"/>
        <end position="1451"/>
    </location>
</feature>
<feature type="domain" description="C2H2-type" evidence="3">
    <location>
        <begin position="1355"/>
        <end position="1379"/>
    </location>
</feature>
<feature type="region of interest" description="Disordered" evidence="2">
    <location>
        <begin position="1192"/>
        <end position="1264"/>
    </location>
</feature>
<sequence>MASNRPRNESRDGSTRRKRRMMSNEGEKQGSAKKPAKKSSWFGSSTAAVYNSSEDEGEATPSPEPPTAQQREEYHRRIARIVDENYEVLNAKRLLAEMDETNDPFDPDILPNHLKWIAKRTEVVTLLQDPLQSINLVLKTFDIDENNFKALLLFPPRTDDIVLAIQKEHTELYYAAMGPGGAFEGVNDNLATKITMLYFGLPIEPLTYHNVINCELDQNDNPDDEPEAPRVQRIIYSEKALEFLDSYHERSFGFPMLRRPKPIMHIAGQPVPVGPEPDSGGDDSDESNETDEIDDTDKGDHLLRGLKPLRPMGDALGIRGGGGIPSDRFLYTHYGANIRLNAIDGTVSADEFKAAVLKALDLDPNSDWFIVVDQYDNSDRAKDNLLKTFVASFNMTSSEFDAKYERVLKARISNPLQNWALSVDYLRTKAFKAPMHFSIPPRKSDGRDTIDLTQLPQGRPPKYTAKRLPRGNRLFPTPVEKGTRNLYTLPSASSLPIKDDIDSFIMAIQKLSLSFVARNVSISMYFLELDDPPKDPISRLDHTILFPSTGDVSKHRVIRDMVFGPEPWTAVMHETLVMPPVLWPPYSTMAQVQSPPPKQILTTAPLYRHGRGVYVNPTASDFKKQALALLGSQSPEKYDFTVDLYHNQPDRKRGPSRFLDFSNNLRFTPESLPRRFSKNIQPLLFRGEADWALVVRLASEEELEVFDPSSIVLSTVPSAPVGTPPATKYTSSAQPRNTTTTIPPANPNFGPDEYYIYGYAGQVKVDRTLESFQAGALALLGLTNSSDWTFTVDLHNSRPVKSINVSADTIAAQFQMIKDVPSNHGKYYVPGYPPLPWPVFVRKSTRVSTQNLTPPRSGQNYVKLGGPVITSYWKLPTPVDGRYGINQIQDSFYSAMLVHYPLGTLRPAQDINLMTGLGFGGIELNEEFWTSIVKSVQAAPGGVIGISDVPEGSKSLEKEIGVRIAGSPRYQTFERKDFESLARAIRQLSEVEVAHKPQNLTSTAPTSFKAWFQAEDRENASNGCEFYYDDYDNTTASGKNLIDSLGNWFRTEEEGKYTNCIWFRPEWKKFTIIDNTPIYDGGMQIERANEEWDVVSHSKTLESFRAMLGILWDDDTPGLTDNFEIHVPQGDQRFFIDDQTTEDQWRKHVFDYFHDNTLIVQPNNGIPCVRDISDPWGIVDMPLSEKKVTFAPETYSPTQPRPTSVEHDHGNSHHYHQDGMFHHHEEPFDKTESRQQRNSNKGHPPHVAQPSHQPRRIPGAKPPTFKTSDVPKWDKWMLNHTAQNNLQQRSWAQDQSVIEPGYAPAAPLYGDNLELAISVGPSMPTVFVQHLTPTDIIELRKENRKLLNHALEREIGCPICNMTFKAYDNDAKSAHYQSHMKQINSAGNCPICNGNWALFTWSQKRDHLHADFAKKGSQDIRQFWDDIKCPICNLDFAGKTAESVTTHMASHVPGALKFCDRCGLDLLRCSPIERDHHDQVCTRDTPVRPAGAPDSILCQFCGRERTPESEKNREHTVCGNGQHCIRCGLNLSLLGGPQEQHSHSTRCRVPGGTTGKYCRRCGKNLQSLTFLDKTAHHDDCYRREPGSVAADGSLEIGYPQNVTSQRVQIDREREDLRNFQNELKAQETSILAREQDILRRERGHSRSDSSSQYSHGLTGTATCPICLGDLSTCHRGEIVDHFQQHAETNGDDVNTSTVSQNYHSDALNASLAEFRRRLPDFQAASDQLQQFVEKTTVSATQVSNLASSIAAEEKNRNEPERLAIVKDERRLGAKKALEENFAKRSQEAIRSRDGEIFELRVQLAVAKKTHPIITGGKISEIVIEAQRKLSVSEADLARVKELEKERAARWAIELGRMGAEIAARKIKIGFVPDPANDPPVNSGTDGGNDSGGGPSGSGGGGSGGQPSGGGGGGGGGGENPDDDVDQTGFMPSPDRQSFKKLPSLRRTRSVKGRAPTTGSKRKKAAMDDSEDTMSGGFSNLVRSPSKRETKKMRTGMVGSSPRLMRRRMVIAEEGEGDEEISEFISEETETELGSVSRRATRAMGGTPSVGVGMSAAPMARRVGRQRNVVQEENIDDDGFEDVEEGDEEDGDEMVQKGTSKRARK</sequence>
<feature type="compositionally biased region" description="Acidic residues" evidence="2">
    <location>
        <begin position="2012"/>
        <end position="2030"/>
    </location>
</feature>
<feature type="region of interest" description="Disordered" evidence="2">
    <location>
        <begin position="722"/>
        <end position="745"/>
    </location>
</feature>
<evidence type="ECO:0000259" key="3">
    <source>
        <dbReference type="SMART" id="SM00355"/>
    </source>
</evidence>
<feature type="compositionally biased region" description="Polar residues" evidence="2">
    <location>
        <begin position="41"/>
        <end position="52"/>
    </location>
</feature>
<feature type="compositionally biased region" description="Basic and acidic residues" evidence="2">
    <location>
        <begin position="1204"/>
        <end position="1235"/>
    </location>
</feature>
<evidence type="ECO:0000256" key="2">
    <source>
        <dbReference type="SAM" id="MobiDB-lite"/>
    </source>
</evidence>
<organism evidence="4 5">
    <name type="scientific">Rhynchosporium agropyri</name>
    <dbReference type="NCBI Taxonomy" id="914238"/>
    <lineage>
        <taxon>Eukaryota</taxon>
        <taxon>Fungi</taxon>
        <taxon>Dikarya</taxon>
        <taxon>Ascomycota</taxon>
        <taxon>Pezizomycotina</taxon>
        <taxon>Leotiomycetes</taxon>
        <taxon>Helotiales</taxon>
        <taxon>Ploettnerulaceae</taxon>
        <taxon>Rhynchosporium</taxon>
    </lineage>
</organism>